<dbReference type="SMART" id="SM00614">
    <property type="entry name" value="ZnF_BED"/>
    <property type="match status" value="1"/>
</dbReference>
<dbReference type="VEuPathDB" id="VectorBase:MDOMA2_008461"/>
<evidence type="ECO:0000259" key="6">
    <source>
        <dbReference type="PROSITE" id="PS50808"/>
    </source>
</evidence>
<evidence type="ECO:0000256" key="4">
    <source>
        <dbReference type="PROSITE-ProRule" id="PRU00027"/>
    </source>
</evidence>
<dbReference type="GO" id="GO:0003677">
    <property type="term" value="F:DNA binding"/>
    <property type="evidence" value="ECO:0007669"/>
    <property type="project" value="InterPro"/>
</dbReference>
<keyword evidence="1" id="KW-0479">Metal-binding</keyword>
<keyword evidence="3" id="KW-0862">Zinc</keyword>
<evidence type="ECO:0000313" key="10">
    <source>
        <dbReference type="RefSeq" id="XP_058979342.1"/>
    </source>
</evidence>
<evidence type="ECO:0000313" key="7">
    <source>
        <dbReference type="EnsemblMetazoa" id="MDOA010516-PA"/>
    </source>
</evidence>
<dbReference type="AlphaFoldDB" id="A0A1I8N1C1"/>
<sequence length="234" mass="27461">MESTRMSESENEHESSNVDEKFRPRKRSLVWQLFEKLSRYRVRCRLCNHEQNYQGTTGNILRHLKSKHELDATIKGQQDPQHQERLRLLLSNLPPQTYTMPAAAIKVERNFKPRKSSLNEAPPQEDGMNGGNTFDENDMQDDTYIQEEPFENYLCAEEPPIDPVSEDEWGNQNYSTAMKRKIRSQLDEERVIAETEYFREKAAYFKLQKHLTALQAKKIRLEIEQLTKRNNGGA</sequence>
<reference evidence="7" key="1">
    <citation type="submission" date="2020-05" db="UniProtKB">
        <authorList>
            <consortium name="EnsemblMetazoa"/>
        </authorList>
    </citation>
    <scope>IDENTIFICATION</scope>
    <source>
        <strain evidence="7">Aabys</strain>
    </source>
</reference>
<dbReference type="InterPro" id="IPR036236">
    <property type="entry name" value="Znf_C2H2_sf"/>
</dbReference>
<gene>
    <name evidence="7" type="primary">101888351</name>
    <name evidence="9" type="synonym">LOC101888351</name>
    <name evidence="10" type="synonym">LOC131802771</name>
</gene>
<evidence type="ECO:0000313" key="8">
    <source>
        <dbReference type="Proteomes" id="UP001652621"/>
    </source>
</evidence>
<dbReference type="GO" id="GO:0008270">
    <property type="term" value="F:zinc ion binding"/>
    <property type="evidence" value="ECO:0007669"/>
    <property type="project" value="UniProtKB-KW"/>
</dbReference>
<feature type="region of interest" description="Disordered" evidence="5">
    <location>
        <begin position="1"/>
        <end position="21"/>
    </location>
</feature>
<evidence type="ECO:0000256" key="2">
    <source>
        <dbReference type="ARBA" id="ARBA00022771"/>
    </source>
</evidence>
<dbReference type="Pfam" id="PF02892">
    <property type="entry name" value="zf-BED"/>
    <property type="match status" value="1"/>
</dbReference>
<evidence type="ECO:0000256" key="5">
    <source>
        <dbReference type="SAM" id="MobiDB-lite"/>
    </source>
</evidence>
<dbReference type="PROSITE" id="PS50808">
    <property type="entry name" value="ZF_BED"/>
    <property type="match status" value="1"/>
</dbReference>
<protein>
    <submittedName>
        <fullName evidence="9">Uncharacterized protein LOC101888351</fullName>
    </submittedName>
    <submittedName>
        <fullName evidence="10">Uncharacterized protein LOC131802771</fullName>
    </submittedName>
</protein>
<evidence type="ECO:0000313" key="9">
    <source>
        <dbReference type="RefSeq" id="XP_005181368.1"/>
    </source>
</evidence>
<dbReference type="eggNOG" id="ENOG502T6P1">
    <property type="taxonomic scope" value="Eukaryota"/>
</dbReference>
<evidence type="ECO:0000256" key="3">
    <source>
        <dbReference type="ARBA" id="ARBA00022833"/>
    </source>
</evidence>
<dbReference type="VEuPathDB" id="VectorBase:MDOA010516"/>
<dbReference type="VEuPathDB" id="VectorBase:MDOMA2_020423"/>
<reference evidence="9" key="2">
    <citation type="submission" date="2025-04" db="UniProtKB">
        <authorList>
            <consortium name="RefSeq"/>
        </authorList>
    </citation>
    <scope>IDENTIFICATION</scope>
    <source>
        <strain evidence="9 10">Aabys</strain>
        <tissue evidence="10">Whole body</tissue>
    </source>
</reference>
<dbReference type="RefSeq" id="XP_005181368.1">
    <property type="nucleotide sequence ID" value="XM_005181311.3"/>
</dbReference>
<dbReference type="EnsemblMetazoa" id="MDOA010516-RA">
    <property type="protein sequence ID" value="MDOA010516-PA"/>
    <property type="gene ID" value="MDOA010516"/>
</dbReference>
<dbReference type="InterPro" id="IPR003656">
    <property type="entry name" value="Znf_BED"/>
</dbReference>
<keyword evidence="8" id="KW-1185">Reference proteome</keyword>
<name>A0A1I8N1C1_MUSDO</name>
<dbReference type="OrthoDB" id="6346437at2759"/>
<dbReference type="Proteomes" id="UP001652621">
    <property type="component" value="Unplaced"/>
</dbReference>
<feature type="region of interest" description="Disordered" evidence="5">
    <location>
        <begin position="114"/>
        <end position="138"/>
    </location>
</feature>
<organism evidence="7">
    <name type="scientific">Musca domestica</name>
    <name type="common">House fly</name>
    <dbReference type="NCBI Taxonomy" id="7370"/>
    <lineage>
        <taxon>Eukaryota</taxon>
        <taxon>Metazoa</taxon>
        <taxon>Ecdysozoa</taxon>
        <taxon>Arthropoda</taxon>
        <taxon>Hexapoda</taxon>
        <taxon>Insecta</taxon>
        <taxon>Pterygota</taxon>
        <taxon>Neoptera</taxon>
        <taxon>Endopterygota</taxon>
        <taxon>Diptera</taxon>
        <taxon>Brachycera</taxon>
        <taxon>Muscomorpha</taxon>
        <taxon>Muscoidea</taxon>
        <taxon>Muscidae</taxon>
        <taxon>Musca</taxon>
    </lineage>
</organism>
<proteinExistence type="predicted"/>
<evidence type="ECO:0000256" key="1">
    <source>
        <dbReference type="ARBA" id="ARBA00022723"/>
    </source>
</evidence>
<accession>A0A1I8N1C1</accession>
<keyword evidence="2 4" id="KW-0863">Zinc-finger</keyword>
<feature type="domain" description="BED-type" evidence="6">
    <location>
        <begin position="25"/>
        <end position="68"/>
    </location>
</feature>
<dbReference type="GeneID" id="101888351"/>
<dbReference type="KEGG" id="mde:101888351"/>
<dbReference type="RefSeq" id="XP_058979342.1">
    <property type="nucleotide sequence ID" value="XM_059123359.1"/>
</dbReference>
<dbReference type="SUPFAM" id="SSF57667">
    <property type="entry name" value="beta-beta-alpha zinc fingers"/>
    <property type="match status" value="1"/>
</dbReference>